<sequence length="251" mass="27676">MTDLSKPLPLGLNRRNWPYFAVAFVALIAFLAPLDHLVSESLQAWPQPYAGVFAGLTGLGLSEWVLVPSLALFIIFGAMSLALRERPQKLAARQMAGLWAFVFAGVALPGLATNILKRIIGRARPVVFDENGPLAFHNFTADWQFQSFPSGHSTTIFAFAFVVGFLWPRLFWPAIVLALAVGVSRVVVGMHYPTDVLGGMVMGTLGAYAVRYFFARRRWVFTIAENGAIAPRRLMAIRRVAGLPPPQRLPR</sequence>
<dbReference type="Proteomes" id="UP000321062">
    <property type="component" value="Chromosome"/>
</dbReference>
<keyword evidence="3 7" id="KW-0812">Transmembrane</keyword>
<comment type="subcellular location">
    <subcellularLocation>
        <location evidence="1">Cell membrane</location>
        <topology evidence="1">Multi-pass membrane protein</topology>
    </subcellularLocation>
</comment>
<feature type="transmembrane region" description="Helical" evidence="7">
    <location>
        <begin position="196"/>
        <end position="214"/>
    </location>
</feature>
<feature type="transmembrane region" description="Helical" evidence="7">
    <location>
        <begin position="50"/>
        <end position="76"/>
    </location>
</feature>
<evidence type="ECO:0000259" key="8">
    <source>
        <dbReference type="SMART" id="SM00014"/>
    </source>
</evidence>
<evidence type="ECO:0000313" key="9">
    <source>
        <dbReference type="EMBL" id="QEE20808.1"/>
    </source>
</evidence>
<feature type="domain" description="Phosphatidic acid phosphatase type 2/haloperoxidase" evidence="8">
    <location>
        <begin position="96"/>
        <end position="211"/>
    </location>
</feature>
<dbReference type="EMBL" id="CP041690">
    <property type="protein sequence ID" value="QEE20808.1"/>
    <property type="molecule type" value="Genomic_DNA"/>
</dbReference>
<dbReference type="KEGG" id="yti:FNA67_11755"/>
<evidence type="ECO:0000256" key="1">
    <source>
        <dbReference type="ARBA" id="ARBA00004651"/>
    </source>
</evidence>
<keyword evidence="10" id="KW-1185">Reference proteome</keyword>
<reference evidence="9 10" key="1">
    <citation type="journal article" date="2015" name="Int. J. Syst. Evol. Microbiol.">
        <title>Youhaiella tibetensis gen. nov., sp. nov., isolated from subsurface sediment.</title>
        <authorList>
            <person name="Wang Y.X."/>
            <person name="Huang F.Q."/>
            <person name="Nogi Y."/>
            <person name="Pang S.J."/>
            <person name="Wang P.K."/>
            <person name="Lv J."/>
        </authorList>
    </citation>
    <scope>NUCLEOTIDE SEQUENCE [LARGE SCALE GENOMIC DNA]</scope>
    <source>
        <strain evidence="10">fig4</strain>
    </source>
</reference>
<keyword evidence="2" id="KW-1003">Cell membrane</keyword>
<dbReference type="AlphaFoldDB" id="A0A5B9DQG4"/>
<keyword evidence="4" id="KW-0378">Hydrolase</keyword>
<evidence type="ECO:0000256" key="3">
    <source>
        <dbReference type="ARBA" id="ARBA00022692"/>
    </source>
</evidence>
<dbReference type="GO" id="GO:0005886">
    <property type="term" value="C:plasma membrane"/>
    <property type="evidence" value="ECO:0007669"/>
    <property type="project" value="UniProtKB-SubCell"/>
</dbReference>
<dbReference type="InterPro" id="IPR036938">
    <property type="entry name" value="PAP2/HPO_sf"/>
</dbReference>
<evidence type="ECO:0000256" key="4">
    <source>
        <dbReference type="ARBA" id="ARBA00022801"/>
    </source>
</evidence>
<dbReference type="OrthoDB" id="9780507at2"/>
<dbReference type="PANTHER" id="PTHR14969:SF62">
    <property type="entry name" value="DECAPRENYLPHOSPHORYL-5-PHOSPHORIBOSE PHOSPHATASE RV3807C-RELATED"/>
    <property type="match status" value="1"/>
</dbReference>
<feature type="transmembrane region" description="Helical" evidence="7">
    <location>
        <begin position="17"/>
        <end position="38"/>
    </location>
</feature>
<dbReference type="SUPFAM" id="SSF48317">
    <property type="entry name" value="Acid phosphatase/Vanadium-dependent haloperoxidase"/>
    <property type="match status" value="1"/>
</dbReference>
<keyword evidence="6 7" id="KW-0472">Membrane</keyword>
<proteinExistence type="predicted"/>
<gene>
    <name evidence="9" type="ORF">FNA67_11755</name>
</gene>
<dbReference type="Pfam" id="PF01569">
    <property type="entry name" value="PAP2"/>
    <property type="match status" value="1"/>
</dbReference>
<dbReference type="SMART" id="SM00014">
    <property type="entry name" value="acidPPc"/>
    <property type="match status" value="1"/>
</dbReference>
<dbReference type="PANTHER" id="PTHR14969">
    <property type="entry name" value="SPHINGOSINE-1-PHOSPHATE PHOSPHOHYDROLASE"/>
    <property type="match status" value="1"/>
</dbReference>
<evidence type="ECO:0000256" key="6">
    <source>
        <dbReference type="ARBA" id="ARBA00023136"/>
    </source>
</evidence>
<keyword evidence="5 7" id="KW-1133">Transmembrane helix</keyword>
<evidence type="ECO:0000256" key="5">
    <source>
        <dbReference type="ARBA" id="ARBA00022989"/>
    </source>
</evidence>
<evidence type="ECO:0000256" key="7">
    <source>
        <dbReference type="SAM" id="Phobius"/>
    </source>
</evidence>
<accession>A0A5B9DQG4</accession>
<dbReference type="InterPro" id="IPR000326">
    <property type="entry name" value="PAP2/HPO"/>
</dbReference>
<dbReference type="RefSeq" id="WP_147656152.1">
    <property type="nucleotide sequence ID" value="NZ_BMFM01000001.1"/>
</dbReference>
<dbReference type="Gene3D" id="1.20.144.10">
    <property type="entry name" value="Phosphatidic acid phosphatase type 2/haloperoxidase"/>
    <property type="match status" value="1"/>
</dbReference>
<name>A0A5B9DQG4_9HYPH</name>
<evidence type="ECO:0000256" key="2">
    <source>
        <dbReference type="ARBA" id="ARBA00022475"/>
    </source>
</evidence>
<evidence type="ECO:0000313" key="10">
    <source>
        <dbReference type="Proteomes" id="UP000321062"/>
    </source>
</evidence>
<feature type="transmembrane region" description="Helical" evidence="7">
    <location>
        <begin position="96"/>
        <end position="116"/>
    </location>
</feature>
<dbReference type="GO" id="GO:0016787">
    <property type="term" value="F:hydrolase activity"/>
    <property type="evidence" value="ECO:0007669"/>
    <property type="project" value="UniProtKB-KW"/>
</dbReference>
<feature type="transmembrane region" description="Helical" evidence="7">
    <location>
        <begin position="156"/>
        <end position="184"/>
    </location>
</feature>
<protein>
    <submittedName>
        <fullName evidence="9">Phosphatase PAP2 family protein</fullName>
    </submittedName>
</protein>
<organism evidence="9 10">
    <name type="scientific">Paradevosia tibetensis</name>
    <dbReference type="NCBI Taxonomy" id="1447062"/>
    <lineage>
        <taxon>Bacteria</taxon>
        <taxon>Pseudomonadati</taxon>
        <taxon>Pseudomonadota</taxon>
        <taxon>Alphaproteobacteria</taxon>
        <taxon>Hyphomicrobiales</taxon>
        <taxon>Devosiaceae</taxon>
        <taxon>Paradevosia</taxon>
    </lineage>
</organism>